<dbReference type="AlphaFoldDB" id="A0A840XX11"/>
<organism evidence="3 4">
    <name type="scientific">Muricoccus pecuniae</name>
    <dbReference type="NCBI Taxonomy" id="693023"/>
    <lineage>
        <taxon>Bacteria</taxon>
        <taxon>Pseudomonadati</taxon>
        <taxon>Pseudomonadota</taxon>
        <taxon>Alphaproteobacteria</taxon>
        <taxon>Acetobacterales</taxon>
        <taxon>Roseomonadaceae</taxon>
        <taxon>Muricoccus</taxon>
    </lineage>
</organism>
<sequence>MPRRGAPVLALLLAAPAAPALAQGGDPSFNLVNRSGTVIQELYVSSAQVQSWGGDLLGRDVLPSGRSYPVRLPQGQCVNDLRVVYEGGRSEERRGVDTCRLNEVVFGEPAGRSAGPGGGRGPAQSGETGNPSFNLVNRSNRTIQVLRASPSAENSWGEDRLGNEVVPPGGRFAVRLPLGDCTYDLRVEYDDRGAEERRGVNLCNLADVTFP</sequence>
<keyword evidence="4" id="KW-1185">Reference proteome</keyword>
<evidence type="ECO:0000313" key="4">
    <source>
        <dbReference type="Proteomes" id="UP000580654"/>
    </source>
</evidence>
<feature type="region of interest" description="Disordered" evidence="1">
    <location>
        <begin position="108"/>
        <end position="132"/>
    </location>
</feature>
<comment type="caution">
    <text evidence="3">The sequence shown here is derived from an EMBL/GenBank/DDBJ whole genome shotgun (WGS) entry which is preliminary data.</text>
</comment>
<accession>A0A840XX11</accession>
<evidence type="ECO:0000256" key="2">
    <source>
        <dbReference type="SAM" id="SignalP"/>
    </source>
</evidence>
<dbReference type="EMBL" id="JACIJD010000003">
    <property type="protein sequence ID" value="MBB5693035.1"/>
    <property type="molecule type" value="Genomic_DNA"/>
</dbReference>
<evidence type="ECO:0000256" key="1">
    <source>
        <dbReference type="SAM" id="MobiDB-lite"/>
    </source>
</evidence>
<protein>
    <submittedName>
        <fullName evidence="3">Uncharacterized protein</fullName>
    </submittedName>
</protein>
<dbReference type="Proteomes" id="UP000580654">
    <property type="component" value="Unassembled WGS sequence"/>
</dbReference>
<keyword evidence="2" id="KW-0732">Signal</keyword>
<reference evidence="3 4" key="1">
    <citation type="submission" date="2020-08" db="EMBL/GenBank/DDBJ databases">
        <title>Genomic Encyclopedia of Type Strains, Phase IV (KMG-IV): sequencing the most valuable type-strain genomes for metagenomic binning, comparative biology and taxonomic classification.</title>
        <authorList>
            <person name="Goeker M."/>
        </authorList>
    </citation>
    <scope>NUCLEOTIDE SEQUENCE [LARGE SCALE GENOMIC DNA]</scope>
    <source>
        <strain evidence="3 4">DSM 25622</strain>
    </source>
</reference>
<proteinExistence type="predicted"/>
<gene>
    <name evidence="3" type="ORF">FHS87_001054</name>
</gene>
<feature type="signal peptide" evidence="2">
    <location>
        <begin position="1"/>
        <end position="22"/>
    </location>
</feature>
<name>A0A840XX11_9PROT</name>
<feature type="chain" id="PRO_5032622607" evidence="2">
    <location>
        <begin position="23"/>
        <end position="211"/>
    </location>
</feature>
<dbReference type="RefSeq" id="WP_184514594.1">
    <property type="nucleotide sequence ID" value="NZ_JACIJD010000003.1"/>
</dbReference>
<evidence type="ECO:0000313" key="3">
    <source>
        <dbReference type="EMBL" id="MBB5693035.1"/>
    </source>
</evidence>